<dbReference type="Proteomes" id="UP000319257">
    <property type="component" value="Unassembled WGS sequence"/>
</dbReference>
<sequence>MSSEKLEGVHHASQSRPRPSKKGRWILTAIVTVCGLLWLRPDQSRLHDTFGSHHDGKGNQSLPFWDRLEPSEKLSWTPCFRDAGNFYCARLTVPMDYRRPLSESPSHPKVHIALVMLPGEGHSEESGRFSESPLLINPGGPGGSGTGFALSAGPGMQAVVGRHHDIIGFDPRGIGGTSPQADCFMGSHDADDPASIDEHNRVVRNRMIWSLQSLTAGVGNDSSSALQDMYVHAKALGKLCADKNTEDSIFKYVGTPHVARDMLSIVDAWDEWTRSLKSKAMPCMRQPATASPEEADADPALSTRGKLVYWGVSYGTFLGSTFAAMFPDRVGRLVLDGVVDSDIYFKNAWMGSIQDADKVLDRFFSLCHSAKEDCLLYRKGDNVEDVRSRFESVMNSLKEEPKIVISKQIRLPALLPHAQLQAALFVLMYFPVMSFPALAYIVDSLHRDADLSSLMGGPHVDVMCHADQYLSQFPEDSPVATGCADWKALNNLPLSAVQKMFEELSPTSSFAGVFMRFMARCVGWEVDVEDNPYLDWDSFPTVDRAPVNTSFPILFISTTIDPITPLHQALTMTQRFGNSGLIEQLSEGHSSLSSVSLCTIGRIKAYLNEGMTPPPPELDESAEKSQHATGKWVQCKADEKPWRPFGTPEWLQEARGLHAQEDIEVLQSWKEVQRALKSHLFAGIELDDGPLKNVAHMDYDQLEMVMVS</sequence>
<dbReference type="InterPro" id="IPR013595">
    <property type="entry name" value="Pept_S33_TAP-like_C"/>
</dbReference>
<feature type="region of interest" description="Disordered" evidence="3">
    <location>
        <begin position="1"/>
        <end position="20"/>
    </location>
</feature>
<comment type="caution">
    <text evidence="5">The sequence shown here is derived from an EMBL/GenBank/DDBJ whole genome shotgun (WGS) entry which is preliminary data.</text>
</comment>
<keyword evidence="6" id="KW-1185">Reference proteome</keyword>
<gene>
    <name evidence="5" type="ORF">E0L32_008667</name>
</gene>
<evidence type="ECO:0000256" key="3">
    <source>
        <dbReference type="SAM" id="MobiDB-lite"/>
    </source>
</evidence>
<dbReference type="InterPro" id="IPR029058">
    <property type="entry name" value="AB_hydrolase_fold"/>
</dbReference>
<dbReference type="InParanoid" id="A0A507B0E3"/>
<evidence type="ECO:0000259" key="4">
    <source>
        <dbReference type="Pfam" id="PF08386"/>
    </source>
</evidence>
<dbReference type="GeneID" id="41976114"/>
<evidence type="ECO:0000256" key="1">
    <source>
        <dbReference type="ARBA" id="ARBA00010088"/>
    </source>
</evidence>
<evidence type="ECO:0000313" key="6">
    <source>
        <dbReference type="Proteomes" id="UP000319257"/>
    </source>
</evidence>
<evidence type="ECO:0000313" key="5">
    <source>
        <dbReference type="EMBL" id="TPX10448.1"/>
    </source>
</evidence>
<name>A0A507B0E3_9PEZI</name>
<dbReference type="AlphaFoldDB" id="A0A507B0E3"/>
<dbReference type="PANTHER" id="PTHR43248:SF25">
    <property type="entry name" value="AB HYDROLASE-1 DOMAIN-CONTAINING PROTEIN-RELATED"/>
    <property type="match status" value="1"/>
</dbReference>
<dbReference type="EMBL" id="SKBQ01000058">
    <property type="protein sequence ID" value="TPX10448.1"/>
    <property type="molecule type" value="Genomic_DNA"/>
</dbReference>
<protein>
    <recommendedName>
        <fullName evidence="4">Peptidase S33 tripeptidyl aminopeptidase-like C-terminal domain-containing protein</fullName>
    </recommendedName>
</protein>
<dbReference type="OrthoDB" id="425534at2759"/>
<keyword evidence="2" id="KW-0378">Hydrolase</keyword>
<dbReference type="SUPFAM" id="SSF53474">
    <property type="entry name" value="alpha/beta-Hydrolases"/>
    <property type="match status" value="2"/>
</dbReference>
<dbReference type="InterPro" id="IPR051601">
    <property type="entry name" value="Serine_prot/Carboxylest_S33"/>
</dbReference>
<dbReference type="Pfam" id="PF08386">
    <property type="entry name" value="Abhydrolase_4"/>
    <property type="match status" value="1"/>
</dbReference>
<accession>A0A507B0E3</accession>
<proteinExistence type="inferred from homology"/>
<reference evidence="5 6" key="1">
    <citation type="submission" date="2019-06" db="EMBL/GenBank/DDBJ databases">
        <title>Draft genome sequence of the filamentous fungus Phialemoniopsis curvata isolated from diesel fuel.</title>
        <authorList>
            <person name="Varaljay V.A."/>
            <person name="Lyon W.J."/>
            <person name="Crouch A.L."/>
            <person name="Drake C.E."/>
            <person name="Hollomon J.M."/>
            <person name="Nadeau L.J."/>
            <person name="Nunn H.S."/>
            <person name="Stevenson B.S."/>
            <person name="Bojanowski C.L."/>
            <person name="Crookes-Goodson W.J."/>
        </authorList>
    </citation>
    <scope>NUCLEOTIDE SEQUENCE [LARGE SCALE GENOMIC DNA]</scope>
    <source>
        <strain evidence="5 6">D216</strain>
    </source>
</reference>
<organism evidence="5 6">
    <name type="scientific">Thyridium curvatum</name>
    <dbReference type="NCBI Taxonomy" id="1093900"/>
    <lineage>
        <taxon>Eukaryota</taxon>
        <taxon>Fungi</taxon>
        <taxon>Dikarya</taxon>
        <taxon>Ascomycota</taxon>
        <taxon>Pezizomycotina</taxon>
        <taxon>Sordariomycetes</taxon>
        <taxon>Sordariomycetidae</taxon>
        <taxon>Thyridiales</taxon>
        <taxon>Thyridiaceae</taxon>
        <taxon>Thyridium</taxon>
    </lineage>
</organism>
<dbReference type="PANTHER" id="PTHR43248">
    <property type="entry name" value="2-SUCCINYL-6-HYDROXY-2,4-CYCLOHEXADIENE-1-CARBOXYLATE SYNTHASE"/>
    <property type="match status" value="1"/>
</dbReference>
<dbReference type="RefSeq" id="XP_030992159.1">
    <property type="nucleotide sequence ID" value="XM_031143546.1"/>
</dbReference>
<feature type="compositionally biased region" description="Basic and acidic residues" evidence="3">
    <location>
        <begin position="1"/>
        <end position="10"/>
    </location>
</feature>
<comment type="similarity">
    <text evidence="1">Belongs to the peptidase S33 family.</text>
</comment>
<feature type="domain" description="Peptidase S33 tripeptidyl aminopeptidase-like C-terminal" evidence="4">
    <location>
        <begin position="519"/>
        <end position="614"/>
    </location>
</feature>
<evidence type="ECO:0000256" key="2">
    <source>
        <dbReference type="ARBA" id="ARBA00022801"/>
    </source>
</evidence>
<dbReference type="STRING" id="1093900.A0A507B0E3"/>
<dbReference type="Gene3D" id="3.40.50.1820">
    <property type="entry name" value="alpha/beta hydrolase"/>
    <property type="match status" value="1"/>
</dbReference>
<dbReference type="GO" id="GO:0016787">
    <property type="term" value="F:hydrolase activity"/>
    <property type="evidence" value="ECO:0007669"/>
    <property type="project" value="UniProtKB-KW"/>
</dbReference>